<dbReference type="Pfam" id="PF02833">
    <property type="entry name" value="DHHA2"/>
    <property type="match status" value="1"/>
</dbReference>
<dbReference type="InterPro" id="IPR038763">
    <property type="entry name" value="DHH_sf"/>
</dbReference>
<dbReference type="SMART" id="SM01131">
    <property type="entry name" value="DHHA2"/>
    <property type="match status" value="1"/>
</dbReference>
<keyword evidence="4" id="KW-1185">Reference proteome</keyword>
<dbReference type="SUPFAM" id="SSF64182">
    <property type="entry name" value="DHH phosphoesterases"/>
    <property type="match status" value="1"/>
</dbReference>
<dbReference type="AlphaFoldDB" id="A0A1I8NM85"/>
<dbReference type="GO" id="GO:0004309">
    <property type="term" value="F:exopolyphosphatase activity"/>
    <property type="evidence" value="ECO:0007669"/>
    <property type="project" value="TreeGrafter"/>
</dbReference>
<dbReference type="VEuPathDB" id="VectorBase:SCAU000250"/>
<evidence type="ECO:0000259" key="2">
    <source>
        <dbReference type="SMART" id="SM01131"/>
    </source>
</evidence>
<dbReference type="EnsemblMetazoa" id="SCAU000250-RA">
    <property type="protein sequence ID" value="SCAU000250-PA"/>
    <property type="gene ID" value="SCAU000250"/>
</dbReference>
<evidence type="ECO:0000313" key="3">
    <source>
        <dbReference type="EnsemblMetazoa" id="SCAU000250-PA"/>
    </source>
</evidence>
<dbReference type="KEGG" id="scac:106084135"/>
<reference evidence="3" key="1">
    <citation type="submission" date="2020-05" db="UniProtKB">
        <authorList>
            <consortium name="EnsemblMetazoa"/>
        </authorList>
    </citation>
    <scope>IDENTIFICATION</scope>
    <source>
        <strain evidence="3">USDA</strain>
    </source>
</reference>
<dbReference type="InterPro" id="IPR004097">
    <property type="entry name" value="DHHA2"/>
</dbReference>
<dbReference type="PANTHER" id="PTHR12112">
    <property type="entry name" value="BNIP - RELATED"/>
    <property type="match status" value="1"/>
</dbReference>
<dbReference type="PANTHER" id="PTHR12112:SF39">
    <property type="entry name" value="EG:152A3.5 PROTEIN (FBGN0003116_PN PROTEIN)"/>
    <property type="match status" value="1"/>
</dbReference>
<dbReference type="GO" id="GO:0005737">
    <property type="term" value="C:cytoplasm"/>
    <property type="evidence" value="ECO:0007669"/>
    <property type="project" value="InterPro"/>
</dbReference>
<dbReference type="OrthoDB" id="374045at2759"/>
<comment type="similarity">
    <text evidence="1">Belongs to the PPase class C family. Prune subfamily.</text>
</comment>
<proteinExistence type="inferred from homology"/>
<dbReference type="Proteomes" id="UP000095300">
    <property type="component" value="Unassembled WGS sequence"/>
</dbReference>
<protein>
    <recommendedName>
        <fullName evidence="2">DHHA2 domain-containing protein</fullName>
    </recommendedName>
</protein>
<name>A0A1I8NM85_STOCA</name>
<sequence>MLNFLKQSRNLLTCPIQPICIVIGNESCDLDSAVSAVSLAYFYQKSKEKPKTPPECNFVPILNICQRDYPIKTEVNYLFGKYGITDELLTFRDEVSDDFLKSCRFCLVDHHVSPWSDKTVAIYDHRPLDKTALIPEECDLHMHMVGSCATLIADLFIQNEVIHEEARNVLEMLRGAIVLDTVNFSKEAARATSKDIEICSKLEEILEIGNAVNNRKVLFDDLVRARSDVSSLTAAQLLRKDNKILASNKDGNMKIAIPGFPMPVKEFITKGNAEKAIREFAMENKCAVVLLMGMFVNPDDNAVHRDIGLINFNNGTTCEFIKQKLETLTEPNLSLEQLSCCNFMNGSFYKQGNIRATRKHILPVVKSILDH</sequence>
<accession>A0A1I8NM85</accession>
<evidence type="ECO:0000313" key="4">
    <source>
        <dbReference type="Proteomes" id="UP000095300"/>
    </source>
</evidence>
<dbReference type="STRING" id="35570.A0A1I8NM85"/>
<organism evidence="3 4">
    <name type="scientific">Stomoxys calcitrans</name>
    <name type="common">Stable fly</name>
    <name type="synonym">Conops calcitrans</name>
    <dbReference type="NCBI Taxonomy" id="35570"/>
    <lineage>
        <taxon>Eukaryota</taxon>
        <taxon>Metazoa</taxon>
        <taxon>Ecdysozoa</taxon>
        <taxon>Arthropoda</taxon>
        <taxon>Hexapoda</taxon>
        <taxon>Insecta</taxon>
        <taxon>Pterygota</taxon>
        <taxon>Neoptera</taxon>
        <taxon>Endopterygota</taxon>
        <taxon>Diptera</taxon>
        <taxon>Brachycera</taxon>
        <taxon>Muscomorpha</taxon>
        <taxon>Muscoidea</taxon>
        <taxon>Muscidae</taxon>
        <taxon>Stomoxys</taxon>
    </lineage>
</organism>
<feature type="domain" description="DHHA2" evidence="2">
    <location>
        <begin position="219"/>
        <end position="369"/>
    </location>
</feature>
<gene>
    <name evidence="3" type="primary">106084135</name>
</gene>
<evidence type="ECO:0000256" key="1">
    <source>
        <dbReference type="ARBA" id="ARBA00010331"/>
    </source>
</evidence>
<dbReference type="InterPro" id="IPR038222">
    <property type="entry name" value="DHHA2_dom_sf"/>
</dbReference>
<dbReference type="Gene3D" id="3.10.310.20">
    <property type="entry name" value="DHHA2 domain"/>
    <property type="match status" value="1"/>
</dbReference>
<dbReference type="Gene3D" id="3.90.1640.10">
    <property type="entry name" value="inorganic pyrophosphatase (n-terminal core)"/>
    <property type="match status" value="1"/>
</dbReference>